<proteinExistence type="predicted"/>
<name>A0A4D7CP34_9ENTE</name>
<protein>
    <submittedName>
        <fullName evidence="1">Uncharacterized protein</fullName>
    </submittedName>
</protein>
<dbReference type="RefSeq" id="WP_136952671.1">
    <property type="nucleotide sequence ID" value="NZ_CP039712.1"/>
</dbReference>
<gene>
    <name evidence="1" type="ORF">FA707_02095</name>
</gene>
<dbReference type="EMBL" id="CP039712">
    <property type="protein sequence ID" value="QCI85828.1"/>
    <property type="molecule type" value="Genomic_DNA"/>
</dbReference>
<organism evidence="1 2">
    <name type="scientific">Vagococcus zengguangii</name>
    <dbReference type="NCBI Taxonomy" id="2571750"/>
    <lineage>
        <taxon>Bacteria</taxon>
        <taxon>Bacillati</taxon>
        <taxon>Bacillota</taxon>
        <taxon>Bacilli</taxon>
        <taxon>Lactobacillales</taxon>
        <taxon>Enterococcaceae</taxon>
        <taxon>Vagococcus</taxon>
    </lineage>
</organism>
<keyword evidence="2" id="KW-1185">Reference proteome</keyword>
<dbReference type="PROSITE" id="PS51257">
    <property type="entry name" value="PROKAR_LIPOPROTEIN"/>
    <property type="match status" value="1"/>
</dbReference>
<accession>A0A4D7CP34</accession>
<sequence>MKKKWIGYLSLATITVLLTGCATAVETTTESSVTATDTSTSEVKVAATYQQLNKTDNIQHVIQSVEEYATTHANYGNISYDPEKLSDALDVNFKDNPELPAELPRVVTLVISKHGCTNCHRLEPTVAAELLEATDGRINRSFGEDFHQTMWFEVQDDGQLPDWLTVFIINSGYKLDKIAVPSMMHMIYLKDQETGDYRWLRFDQADTTLTDENLVDRANLVYDTYFEALPGLYEEAFNN</sequence>
<dbReference type="OrthoDB" id="411356at2"/>
<reference evidence="1 2" key="1">
    <citation type="submission" date="2019-04" db="EMBL/GenBank/DDBJ databases">
        <title>Vagococcus sp. nov., isolated from faeces of yaks (Bos grunniens).</title>
        <authorList>
            <person name="Ge Y."/>
        </authorList>
    </citation>
    <scope>NUCLEOTIDE SEQUENCE [LARGE SCALE GENOMIC DNA]</scope>
    <source>
        <strain evidence="1 2">MN-17</strain>
    </source>
</reference>
<dbReference type="KEGG" id="vao:FA707_02095"/>
<evidence type="ECO:0000313" key="2">
    <source>
        <dbReference type="Proteomes" id="UP000298615"/>
    </source>
</evidence>
<evidence type="ECO:0000313" key="1">
    <source>
        <dbReference type="EMBL" id="QCI85828.1"/>
    </source>
</evidence>
<dbReference type="AlphaFoldDB" id="A0A4D7CP34"/>
<dbReference type="Proteomes" id="UP000298615">
    <property type="component" value="Chromosome"/>
</dbReference>